<proteinExistence type="predicted"/>
<organism evidence="1 2">
    <name type="scientific">Labeo rohita</name>
    <name type="common">Indian major carp</name>
    <name type="synonym">Cyprinus rohita</name>
    <dbReference type="NCBI Taxonomy" id="84645"/>
    <lineage>
        <taxon>Eukaryota</taxon>
        <taxon>Metazoa</taxon>
        <taxon>Chordata</taxon>
        <taxon>Craniata</taxon>
        <taxon>Vertebrata</taxon>
        <taxon>Euteleostomi</taxon>
        <taxon>Actinopterygii</taxon>
        <taxon>Neopterygii</taxon>
        <taxon>Teleostei</taxon>
        <taxon>Ostariophysi</taxon>
        <taxon>Cypriniformes</taxon>
        <taxon>Cyprinidae</taxon>
        <taxon>Labeoninae</taxon>
        <taxon>Labeonini</taxon>
        <taxon>Labeo</taxon>
    </lineage>
</organism>
<protein>
    <submittedName>
        <fullName evidence="1">S-layer protein A</fullName>
    </submittedName>
</protein>
<evidence type="ECO:0000313" key="2">
    <source>
        <dbReference type="Proteomes" id="UP000830375"/>
    </source>
</evidence>
<dbReference type="EMBL" id="JACTAM010000016">
    <property type="protein sequence ID" value="KAI2655199.1"/>
    <property type="molecule type" value="Genomic_DNA"/>
</dbReference>
<comment type="caution">
    <text evidence="1">The sequence shown here is derived from an EMBL/GenBank/DDBJ whole genome shotgun (WGS) entry which is preliminary data.</text>
</comment>
<accession>A0ABQ8LXQ5</accession>
<evidence type="ECO:0000313" key="1">
    <source>
        <dbReference type="EMBL" id="KAI2655199.1"/>
    </source>
</evidence>
<sequence length="600" mass="70904">MIRTNDRGCSELYYKGRHLQLNQLKSMRIRNEYLYKTIPEYPEEVDFQMTKLRHNTNLQGFLGIWDSEGFKKPKRSKSAERDLVWWSPDISKDDVTSAEQQYLDTKQCDAEKPFLHKFTTSPAFLSSSRMGNFRFSMSIHELMRSFQQQFCPGQEPDIRTFETVVYKQEVMHSIVVHAPRARNLFSKYPLLEDTQEPACKFHENTIIWRPQAICKTHRFRLSRNMKAIRITVKAREEYMWDNIGVAFHVPHGQIFHFNKKILFNSLILCEGTHPKLNTEEFVKKKMRRTNNRNFKETYFEGQHLSLSDLKETNIQNRYLYKKNIPAYPESVEFHVEKVSHVTGESGLRGIFLDSGFKQPPELVADDQHHFLWWDLAVTPDDISSAEEHFLTSLFPQRRAAQIRNQPPVLERFTSSKAFQEKSSYGNFRFTFSLKELLWHYGEQFCGGHSPVLRVYETVLYRREILYKIVVHPRHINLYDCCPRLPDWEDGVCGYYDGALWWRCQAPSETYKLKLEVNRLNCSVHVRPHKEEYYMWDQVCVAFHMEPGWVLHVDQNRLLKRVNVCEVSQPRLLRPPETPLSLNEAERTLADLKAEMGRAEA</sequence>
<dbReference type="Proteomes" id="UP000830375">
    <property type="component" value="Unassembled WGS sequence"/>
</dbReference>
<keyword evidence="2" id="KW-1185">Reference proteome</keyword>
<reference evidence="1 2" key="1">
    <citation type="submission" date="2022-01" db="EMBL/GenBank/DDBJ databases">
        <title>A high-quality chromosome-level genome assembly of rohu carp, Labeo rohita.</title>
        <authorList>
            <person name="Arick M.A. II"/>
            <person name="Hsu C.-Y."/>
            <person name="Magbanua Z."/>
            <person name="Pechanova O."/>
            <person name="Grover C."/>
            <person name="Miller E."/>
            <person name="Thrash A."/>
            <person name="Ezzel L."/>
            <person name="Alam S."/>
            <person name="Benzie J."/>
            <person name="Hamilton M."/>
            <person name="Karsi A."/>
            <person name="Lawrence M.L."/>
            <person name="Peterson D.G."/>
        </authorList>
    </citation>
    <scope>NUCLEOTIDE SEQUENCE [LARGE SCALE GENOMIC DNA]</scope>
    <source>
        <strain evidence="2">BAU-BD-2019</strain>
        <tissue evidence="1">Blood</tissue>
    </source>
</reference>
<gene>
    <name evidence="1" type="ORF">H4Q32_017546</name>
</gene>
<name>A0ABQ8LXQ5_LABRO</name>